<dbReference type="PRINTS" id="PR00838">
    <property type="entry name" value="V5ALLERGEN"/>
</dbReference>
<name>A0A3B3R078_9TELE</name>
<feature type="region of interest" description="Disordered" evidence="2">
    <location>
        <begin position="36"/>
        <end position="68"/>
    </location>
</feature>
<organism evidence="4 5">
    <name type="scientific">Paramormyrops kingsleyae</name>
    <dbReference type="NCBI Taxonomy" id="1676925"/>
    <lineage>
        <taxon>Eukaryota</taxon>
        <taxon>Metazoa</taxon>
        <taxon>Chordata</taxon>
        <taxon>Craniata</taxon>
        <taxon>Vertebrata</taxon>
        <taxon>Euteleostomi</taxon>
        <taxon>Actinopterygii</taxon>
        <taxon>Neopterygii</taxon>
        <taxon>Teleostei</taxon>
        <taxon>Osteoglossocephala</taxon>
        <taxon>Osteoglossomorpha</taxon>
        <taxon>Osteoglossiformes</taxon>
        <taxon>Mormyridae</taxon>
        <taxon>Paramormyrops</taxon>
    </lineage>
</organism>
<dbReference type="PRINTS" id="PR00837">
    <property type="entry name" value="V5TPXLIKE"/>
</dbReference>
<feature type="compositionally biased region" description="Low complexity" evidence="2">
    <location>
        <begin position="55"/>
        <end position="66"/>
    </location>
</feature>
<dbReference type="InterPro" id="IPR034113">
    <property type="entry name" value="SCP_GAPR1-like"/>
</dbReference>
<dbReference type="STRING" id="1676925.ENSPKIP00000011793"/>
<dbReference type="GO" id="GO:0005576">
    <property type="term" value="C:extracellular region"/>
    <property type="evidence" value="ECO:0007669"/>
    <property type="project" value="InterPro"/>
</dbReference>
<dbReference type="GeneTree" id="ENSGT00390000020276"/>
<dbReference type="Proteomes" id="UP000261540">
    <property type="component" value="Unplaced"/>
</dbReference>
<dbReference type="InterPro" id="IPR002413">
    <property type="entry name" value="V5_allergen-like"/>
</dbReference>
<dbReference type="AlphaFoldDB" id="A0A3B3R078"/>
<dbReference type="InterPro" id="IPR001283">
    <property type="entry name" value="CRISP-related"/>
</dbReference>
<evidence type="ECO:0000259" key="3">
    <source>
        <dbReference type="SMART" id="SM00198"/>
    </source>
</evidence>
<dbReference type="SUPFAM" id="SSF55797">
    <property type="entry name" value="PR-1-like"/>
    <property type="match status" value="1"/>
</dbReference>
<feature type="domain" description="SCP" evidence="3">
    <location>
        <begin position="74"/>
        <end position="207"/>
    </location>
</feature>
<dbReference type="CDD" id="cd05382">
    <property type="entry name" value="CAP_GAPR1-like"/>
    <property type="match status" value="1"/>
</dbReference>
<dbReference type="Ensembl" id="ENSPKIT00000023745.1">
    <property type="protein sequence ID" value="ENSPKIP00000011793.1"/>
    <property type="gene ID" value="ENSPKIG00000018741.1"/>
</dbReference>
<dbReference type="Pfam" id="PF00188">
    <property type="entry name" value="CAP"/>
    <property type="match status" value="1"/>
</dbReference>
<sequence length="224" mass="24684">MRQNVQSCSYGVFYNKPVMGSPPAPHHKSLLSDVMHPWVSEGGGSGSDNKPPTPTTKDTPSPTGPTALSVTTADFQKEALEAHNARRQQHGAPPLSLDLDLCRETQKWAEHLVQQNALQHSDTDLGENIYYKWTSDKAAVSGKDAVESWYSEIKDYDFSKSGHQKKTGHFTQVVWKDSQEMGIGMATDGKGKVFVVAQYRPAGNITNAGYYERNVLPPQSKGTY</sequence>
<keyword evidence="5" id="KW-1185">Reference proteome</keyword>
<dbReference type="Gene3D" id="3.40.33.10">
    <property type="entry name" value="CAP"/>
    <property type="match status" value="1"/>
</dbReference>
<dbReference type="PROSITE" id="PS01009">
    <property type="entry name" value="CRISP_1"/>
    <property type="match status" value="1"/>
</dbReference>
<dbReference type="InterPro" id="IPR014044">
    <property type="entry name" value="CAP_dom"/>
</dbReference>
<accession>A0A3B3R078</accession>
<comment type="similarity">
    <text evidence="1">Belongs to the CRISP family.</text>
</comment>
<protein>
    <recommendedName>
        <fullName evidence="3">SCP domain-containing protein</fullName>
    </recommendedName>
</protein>
<reference evidence="4" key="2">
    <citation type="submission" date="2025-09" db="UniProtKB">
        <authorList>
            <consortium name="Ensembl"/>
        </authorList>
    </citation>
    <scope>IDENTIFICATION</scope>
</reference>
<evidence type="ECO:0000256" key="1">
    <source>
        <dbReference type="ARBA" id="ARBA00009923"/>
    </source>
</evidence>
<proteinExistence type="inferred from homology"/>
<evidence type="ECO:0000313" key="4">
    <source>
        <dbReference type="Ensembl" id="ENSPKIP00000011793.1"/>
    </source>
</evidence>
<dbReference type="SMART" id="SM00198">
    <property type="entry name" value="SCP"/>
    <property type="match status" value="1"/>
</dbReference>
<dbReference type="FunFam" id="3.40.33.10:FF:000002">
    <property type="entry name" value="Golgi-associated plant pathogenesis-related protein 1"/>
    <property type="match status" value="1"/>
</dbReference>
<dbReference type="PANTHER" id="PTHR10334">
    <property type="entry name" value="CYSTEINE-RICH SECRETORY PROTEIN-RELATED"/>
    <property type="match status" value="1"/>
</dbReference>
<dbReference type="InterPro" id="IPR018244">
    <property type="entry name" value="Allrgn_V5/Tpx1_CS"/>
</dbReference>
<evidence type="ECO:0000256" key="2">
    <source>
        <dbReference type="SAM" id="MobiDB-lite"/>
    </source>
</evidence>
<evidence type="ECO:0000313" key="5">
    <source>
        <dbReference type="Proteomes" id="UP000261540"/>
    </source>
</evidence>
<reference evidence="4" key="1">
    <citation type="submission" date="2025-08" db="UniProtKB">
        <authorList>
            <consortium name="Ensembl"/>
        </authorList>
    </citation>
    <scope>IDENTIFICATION</scope>
</reference>
<dbReference type="InterPro" id="IPR035940">
    <property type="entry name" value="CAP_sf"/>
</dbReference>